<feature type="region of interest" description="Disordered" evidence="3">
    <location>
        <begin position="1"/>
        <end position="151"/>
    </location>
</feature>
<dbReference type="GO" id="GO:0071108">
    <property type="term" value="P:protein K48-linked deubiquitination"/>
    <property type="evidence" value="ECO:0007669"/>
    <property type="project" value="TreeGrafter"/>
</dbReference>
<evidence type="ECO:0000259" key="4">
    <source>
        <dbReference type="Pfam" id="PF04424"/>
    </source>
</evidence>
<feature type="compositionally biased region" description="Polar residues" evidence="3">
    <location>
        <begin position="122"/>
        <end position="142"/>
    </location>
</feature>
<dbReference type="GO" id="GO:0016807">
    <property type="term" value="F:cysteine-type carboxypeptidase activity"/>
    <property type="evidence" value="ECO:0007669"/>
    <property type="project" value="TreeGrafter"/>
</dbReference>
<comment type="function">
    <text evidence="2">Hydrolase that can specifically remove 'Lys-48'-linked conjugated ubiquitin from proteins. Has exodeubiquitinase activity and has a preference for long polyubiquitin chains. May play a regulatory role at the level of protein turnover.</text>
</comment>
<dbReference type="Proteomes" id="UP000749559">
    <property type="component" value="Unassembled WGS sequence"/>
</dbReference>
<protein>
    <recommendedName>
        <fullName evidence="2">Ubiquitin carboxyl-terminal hydrolase</fullName>
        <ecNumber evidence="2">3.4.19.12</ecNumber>
    </recommendedName>
</protein>
<reference evidence="5" key="1">
    <citation type="submission" date="2022-03" db="EMBL/GenBank/DDBJ databases">
        <authorList>
            <person name="Martin C."/>
        </authorList>
    </citation>
    <scope>NUCLEOTIDE SEQUENCE</scope>
</reference>
<accession>A0A8S4NZN6</accession>
<name>A0A8S4NZN6_OWEFU</name>
<dbReference type="OrthoDB" id="10261212at2759"/>
<comment type="similarity">
    <text evidence="1 2">Belongs to the MINDY deubiquitinase family. FAM63 subfamily.</text>
</comment>
<gene>
    <name evidence="5" type="ORF">OFUS_LOCUS13079</name>
</gene>
<feature type="compositionally biased region" description="Polar residues" evidence="3">
    <location>
        <begin position="71"/>
        <end position="84"/>
    </location>
</feature>
<dbReference type="InterPro" id="IPR033979">
    <property type="entry name" value="MINDY_domain"/>
</dbReference>
<evidence type="ECO:0000256" key="2">
    <source>
        <dbReference type="RuleBase" id="RU367139"/>
    </source>
</evidence>
<feature type="compositionally biased region" description="Pro residues" evidence="3">
    <location>
        <begin position="93"/>
        <end position="121"/>
    </location>
</feature>
<dbReference type="GO" id="GO:0140934">
    <property type="term" value="F:histone deubiquitinase activity"/>
    <property type="evidence" value="ECO:0007669"/>
    <property type="project" value="UniProtKB-UniRule"/>
</dbReference>
<evidence type="ECO:0000256" key="1">
    <source>
        <dbReference type="ARBA" id="ARBA00006616"/>
    </source>
</evidence>
<dbReference type="PANTHER" id="PTHR18063">
    <property type="entry name" value="NF-E2 INDUCIBLE PROTEIN"/>
    <property type="match status" value="1"/>
</dbReference>
<dbReference type="GO" id="GO:0004843">
    <property type="term" value="F:cysteine-type deubiquitinase activity"/>
    <property type="evidence" value="ECO:0007669"/>
    <property type="project" value="UniProtKB-UniRule"/>
</dbReference>
<feature type="domain" description="MINDY deubiquitinase" evidence="4">
    <location>
        <begin position="192"/>
        <end position="410"/>
    </location>
</feature>
<evidence type="ECO:0000313" key="6">
    <source>
        <dbReference type="Proteomes" id="UP000749559"/>
    </source>
</evidence>
<sequence>MDGKNDSQSPSKNETIKASNMNENGANDEEKNVMPMELSDTESARAASTAGSADTSSTPEDSRSPTMEVEPQSSVPASIPNENVIQLELPEPGLAPPEPVTNPDVSPPEPVTNPDVSPPEPVTNSDLTLPQPVKDSTSQESKNQSDIKIEDENIDCEKKKTGAFDSKAAAVVEGAAAPSSSSIDDKAPIQSVYHVKWITFKGKNLPIITQNENGPCPLLAIMNVLLLSEKICLPAMIEMVTSGQLMEYLGDCIFEQAPKNIAEDAQLNYEQNMHDAMAVFHKLQTGLDVNVKFTGCSDFEYTSECIVFDLLAIHLYHGWQVDPDQLEVVAAVGGCSYNQLVEKIIAQKSSEKPELVTEALIAETFLEKSASQLTYHGLSELVTTVKENELCVFFRNNHFSTLYKHKESIYDYSAATISGEKWSGKECPFKAFLEILNHGNCHWSALTKNNLILNLS</sequence>
<keyword evidence="2" id="KW-0833">Ubl conjugation pathway</keyword>
<dbReference type="GO" id="GO:0071944">
    <property type="term" value="C:cell periphery"/>
    <property type="evidence" value="ECO:0007669"/>
    <property type="project" value="TreeGrafter"/>
</dbReference>
<dbReference type="InterPro" id="IPR007518">
    <property type="entry name" value="MINDY"/>
</dbReference>
<evidence type="ECO:0000313" key="5">
    <source>
        <dbReference type="EMBL" id="CAH1787359.1"/>
    </source>
</evidence>
<dbReference type="GO" id="GO:0006508">
    <property type="term" value="P:proteolysis"/>
    <property type="evidence" value="ECO:0007669"/>
    <property type="project" value="UniProtKB-KW"/>
</dbReference>
<feature type="compositionally biased region" description="Low complexity" evidence="3">
    <location>
        <begin position="44"/>
        <end position="58"/>
    </location>
</feature>
<keyword evidence="2" id="KW-0645">Protease</keyword>
<dbReference type="EMBL" id="CAIIXF020000006">
    <property type="protein sequence ID" value="CAH1787359.1"/>
    <property type="molecule type" value="Genomic_DNA"/>
</dbReference>
<comment type="caution">
    <text evidence="5">The sequence shown here is derived from an EMBL/GenBank/DDBJ whole genome shotgun (WGS) entry which is preliminary data.</text>
</comment>
<feature type="compositionally biased region" description="Polar residues" evidence="3">
    <location>
        <begin position="1"/>
        <end position="25"/>
    </location>
</feature>
<organism evidence="5 6">
    <name type="scientific">Owenia fusiformis</name>
    <name type="common">Polychaete worm</name>
    <dbReference type="NCBI Taxonomy" id="6347"/>
    <lineage>
        <taxon>Eukaryota</taxon>
        <taxon>Metazoa</taxon>
        <taxon>Spiralia</taxon>
        <taxon>Lophotrochozoa</taxon>
        <taxon>Annelida</taxon>
        <taxon>Polychaeta</taxon>
        <taxon>Sedentaria</taxon>
        <taxon>Canalipalpata</taxon>
        <taxon>Sabellida</taxon>
        <taxon>Oweniida</taxon>
        <taxon>Oweniidae</taxon>
        <taxon>Owenia</taxon>
    </lineage>
</organism>
<dbReference type="GO" id="GO:0005829">
    <property type="term" value="C:cytosol"/>
    <property type="evidence" value="ECO:0007669"/>
    <property type="project" value="TreeGrafter"/>
</dbReference>
<keyword evidence="6" id="KW-1185">Reference proteome</keyword>
<keyword evidence="2" id="KW-0378">Hydrolase</keyword>
<dbReference type="GO" id="GO:0036435">
    <property type="term" value="F:K48-linked polyubiquitin modification-dependent protein binding"/>
    <property type="evidence" value="ECO:0007669"/>
    <property type="project" value="UniProtKB-UniRule"/>
</dbReference>
<keyword evidence="2" id="KW-0788">Thiol protease</keyword>
<dbReference type="GO" id="GO:1990380">
    <property type="term" value="F:K48-linked deubiquitinase activity"/>
    <property type="evidence" value="ECO:0007669"/>
    <property type="project" value="UniProtKB-UniRule"/>
</dbReference>
<comment type="catalytic activity">
    <reaction evidence="2">
        <text>Thiol-dependent hydrolysis of ester, thioester, amide, peptide and isopeptide bonds formed by the C-terminal Gly of ubiquitin (a 76-residue protein attached to proteins as an intracellular targeting signal).</text>
        <dbReference type="EC" id="3.4.19.12"/>
    </reaction>
</comment>
<dbReference type="Pfam" id="PF04424">
    <property type="entry name" value="MINDY_DUB"/>
    <property type="match status" value="1"/>
</dbReference>
<dbReference type="EC" id="3.4.19.12" evidence="2"/>
<proteinExistence type="inferred from homology"/>
<evidence type="ECO:0000256" key="3">
    <source>
        <dbReference type="SAM" id="MobiDB-lite"/>
    </source>
</evidence>
<dbReference type="PANTHER" id="PTHR18063:SF6">
    <property type="entry name" value="UBIQUITIN CARBOXYL-TERMINAL HYDROLASE"/>
    <property type="match status" value="1"/>
</dbReference>
<dbReference type="AlphaFoldDB" id="A0A8S4NZN6"/>